<dbReference type="Gene3D" id="2.60.40.10">
    <property type="entry name" value="Immunoglobulins"/>
    <property type="match status" value="1"/>
</dbReference>
<dbReference type="STRING" id="1341181.FLJC2902T_03480"/>
<dbReference type="GO" id="GO:0006509">
    <property type="term" value="P:membrane protein ectodomain proteolysis"/>
    <property type="evidence" value="ECO:0007669"/>
    <property type="project" value="TreeGrafter"/>
</dbReference>
<evidence type="ECO:0000256" key="2">
    <source>
        <dbReference type="ARBA" id="ARBA00023157"/>
    </source>
</evidence>
<dbReference type="CDD" id="cd00041">
    <property type="entry name" value="CUB"/>
    <property type="match status" value="1"/>
</dbReference>
<reference evidence="5 6" key="1">
    <citation type="submission" date="2013-08" db="EMBL/GenBank/DDBJ databases">
        <title>Flavobacterium limnosediminis JC2902 genome sequencing.</title>
        <authorList>
            <person name="Lee K."/>
            <person name="Yi H."/>
            <person name="Park S."/>
            <person name="Chun J."/>
        </authorList>
    </citation>
    <scope>NUCLEOTIDE SEQUENCE [LARGE SCALE GENOMIC DNA]</scope>
    <source>
        <strain evidence="5 6">JC2902</strain>
    </source>
</reference>
<dbReference type="OrthoDB" id="1182309at2"/>
<dbReference type="PROSITE" id="PS01180">
    <property type="entry name" value="CUB"/>
    <property type="match status" value="1"/>
</dbReference>
<organism evidence="5 6">
    <name type="scientific">Flavobacterium limnosediminis JC2902</name>
    <dbReference type="NCBI Taxonomy" id="1341181"/>
    <lineage>
        <taxon>Bacteria</taxon>
        <taxon>Pseudomonadati</taxon>
        <taxon>Bacteroidota</taxon>
        <taxon>Flavobacteriia</taxon>
        <taxon>Flavobacteriales</taxon>
        <taxon>Flavobacteriaceae</taxon>
        <taxon>Flavobacterium</taxon>
    </lineage>
</organism>
<dbReference type="EMBL" id="AVGG01000001">
    <property type="protein sequence ID" value="ESU29870.1"/>
    <property type="molecule type" value="Genomic_DNA"/>
</dbReference>
<dbReference type="NCBIfam" id="TIGR04183">
    <property type="entry name" value="Por_Secre_tail"/>
    <property type="match status" value="1"/>
</dbReference>
<keyword evidence="2" id="KW-1015">Disulfide bond</keyword>
<evidence type="ECO:0000313" key="6">
    <source>
        <dbReference type="Proteomes" id="UP000018004"/>
    </source>
</evidence>
<dbReference type="InterPro" id="IPR001590">
    <property type="entry name" value="Peptidase_M12B"/>
</dbReference>
<dbReference type="SUPFAM" id="SSF49854">
    <property type="entry name" value="Spermadhesin, CUB domain"/>
    <property type="match status" value="1"/>
</dbReference>
<evidence type="ECO:0000259" key="4">
    <source>
        <dbReference type="PROSITE" id="PS50215"/>
    </source>
</evidence>
<dbReference type="Gene3D" id="2.60.120.290">
    <property type="entry name" value="Spermadhesin, CUB domain"/>
    <property type="match status" value="1"/>
</dbReference>
<feature type="domain" description="Peptidase M12B" evidence="4">
    <location>
        <begin position="211"/>
        <end position="406"/>
    </location>
</feature>
<dbReference type="Pfam" id="PF13688">
    <property type="entry name" value="Reprolysin_5"/>
    <property type="match status" value="1"/>
</dbReference>
<dbReference type="Pfam" id="PF00431">
    <property type="entry name" value="CUB"/>
    <property type="match status" value="1"/>
</dbReference>
<feature type="domain" description="CUB" evidence="3">
    <location>
        <begin position="518"/>
        <end position="645"/>
    </location>
</feature>
<dbReference type="InterPro" id="IPR026444">
    <property type="entry name" value="Secre_tail"/>
</dbReference>
<keyword evidence="1" id="KW-0732">Signal</keyword>
<dbReference type="PANTHER" id="PTHR11905">
    <property type="entry name" value="ADAM A DISINTEGRIN AND METALLOPROTEASE DOMAIN"/>
    <property type="match status" value="1"/>
</dbReference>
<dbReference type="InterPro" id="IPR013783">
    <property type="entry name" value="Ig-like_fold"/>
</dbReference>
<sequence length="730" mass="79369">MRKLITIFSLFCCFITFSQNKVAQKLRELNSSKTEFVPVFPLTAIERNPNVQIEKTVSDAQLASIKMPVVSDVVQKSYQTIELGVSYHGEILLLQLYRVDLFSEGFHVDTDKQKNINYTKGVYYRGIVKDDPTSLASFNFFNGEFNGVVSSSRLSNLVVAKIDEPGNESEYIIYEDQKMKVANTNDCHTSDELASDTENISNELKSPSSAKCVAMYFEMDNNLFVSNGSSTTTTTNWMTSVFNNMQTLYSNDGITVALKSVYIWTSQDPYEGTGTSSRDYLYKFKDVRPVFDGDVGQLVGIDPGGLGGVSMGIGSLCTANNYVYSDVSMSYSTVPTYSWTIQVVTHEFGHNLGSRHTHACVWNGNNTAIDNCAPYAIGASAEGYSCMTTPPIIPSSSVKGTIMSYCHLVGGVGISFANGFGSQPSAAILNFINSRGCLSSDCIAVCVNGVGSIDAQYNVGASSAVITWADITTEDTWQVAVMPFSGNSPIWNTVTSPNFTATGLSPNTYYKFRVKPSCGSLTASTREYVFLTSANYCNGITLTDTGGLTGNYTDNQNFVRTIIPNLANNKIQLNFTAFSLEQDYDYLYVYNGSGTTSPLFAPNGYTGTALPGPIESTASDGALTIRFVSDGGVTDRGWAATTSCIATLGIAEDSYIDYTYYPNPTNGLVTINSKDIISDVSVYNVEGRLLFSGAINNLTAQVDISGFAAGTYFFKMKIDNQLINFKIVKL</sequence>
<dbReference type="RefSeq" id="WP_023578047.1">
    <property type="nucleotide sequence ID" value="NZ_AVGG01000001.1"/>
</dbReference>
<proteinExistence type="predicted"/>
<dbReference type="PATRIC" id="fig|1341181.4.peg.341"/>
<name>V6SZM4_9FLAO</name>
<keyword evidence="6" id="KW-1185">Reference proteome</keyword>
<dbReference type="InterPro" id="IPR036116">
    <property type="entry name" value="FN3_sf"/>
</dbReference>
<comment type="caution">
    <text evidence="5">The sequence shown here is derived from an EMBL/GenBank/DDBJ whole genome shotgun (WGS) entry which is preliminary data.</text>
</comment>
<gene>
    <name evidence="5" type="ORF">FLJC2902T_03480</name>
</gene>
<accession>V6SZM4</accession>
<dbReference type="SMART" id="SM00042">
    <property type="entry name" value="CUB"/>
    <property type="match status" value="1"/>
</dbReference>
<evidence type="ECO:0000256" key="1">
    <source>
        <dbReference type="ARBA" id="ARBA00022729"/>
    </source>
</evidence>
<dbReference type="PANTHER" id="PTHR11905:SF159">
    <property type="entry name" value="ADAM METALLOPROTEASE"/>
    <property type="match status" value="1"/>
</dbReference>
<evidence type="ECO:0000313" key="5">
    <source>
        <dbReference type="EMBL" id="ESU29870.1"/>
    </source>
</evidence>
<dbReference type="PROSITE" id="PS50215">
    <property type="entry name" value="ADAM_MEPRO"/>
    <property type="match status" value="1"/>
</dbReference>
<protein>
    <submittedName>
        <fullName evidence="5">Uncharacterized protein</fullName>
    </submittedName>
</protein>
<dbReference type="AlphaFoldDB" id="V6SZM4"/>
<dbReference type="GO" id="GO:0004222">
    <property type="term" value="F:metalloendopeptidase activity"/>
    <property type="evidence" value="ECO:0007669"/>
    <property type="project" value="InterPro"/>
</dbReference>
<dbReference type="InterPro" id="IPR035914">
    <property type="entry name" value="Sperma_CUB_dom_sf"/>
</dbReference>
<dbReference type="SUPFAM" id="SSF55486">
    <property type="entry name" value="Metalloproteases ('zincins'), catalytic domain"/>
    <property type="match status" value="1"/>
</dbReference>
<dbReference type="Pfam" id="PF18962">
    <property type="entry name" value="Por_Secre_tail"/>
    <property type="match status" value="1"/>
</dbReference>
<dbReference type="Proteomes" id="UP000018004">
    <property type="component" value="Unassembled WGS sequence"/>
</dbReference>
<evidence type="ECO:0000259" key="3">
    <source>
        <dbReference type="PROSITE" id="PS01180"/>
    </source>
</evidence>
<dbReference type="InterPro" id="IPR024079">
    <property type="entry name" value="MetalloPept_cat_dom_sf"/>
</dbReference>
<dbReference type="Gene3D" id="3.40.390.10">
    <property type="entry name" value="Collagenase (Catalytic Domain)"/>
    <property type="match status" value="1"/>
</dbReference>
<dbReference type="eggNOG" id="COG4935">
    <property type="taxonomic scope" value="Bacteria"/>
</dbReference>
<dbReference type="SUPFAM" id="SSF49265">
    <property type="entry name" value="Fibronectin type III"/>
    <property type="match status" value="1"/>
</dbReference>
<dbReference type="InterPro" id="IPR000859">
    <property type="entry name" value="CUB_dom"/>
</dbReference>